<evidence type="ECO:0000313" key="2">
    <source>
        <dbReference type="Proteomes" id="UP001057402"/>
    </source>
</evidence>
<reference evidence="2" key="1">
    <citation type="journal article" date="2023" name="Front. Plant Sci.">
        <title>Chromosomal-level genome assembly of Melastoma candidum provides insights into trichome evolution.</title>
        <authorList>
            <person name="Zhong Y."/>
            <person name="Wu W."/>
            <person name="Sun C."/>
            <person name="Zou P."/>
            <person name="Liu Y."/>
            <person name="Dai S."/>
            <person name="Zhou R."/>
        </authorList>
    </citation>
    <scope>NUCLEOTIDE SEQUENCE [LARGE SCALE GENOMIC DNA]</scope>
</reference>
<gene>
    <name evidence="1" type="ORF">MLD38_008068</name>
</gene>
<protein>
    <submittedName>
        <fullName evidence="1">Uncharacterized protein</fullName>
    </submittedName>
</protein>
<keyword evidence="2" id="KW-1185">Reference proteome</keyword>
<sequence length="88" mass="10375">MSLTLDRVFKVEKLHIQEKFKGSKDRGNTLEFSMSRNESFLHAGKNFITALKHAGRVYRSKHQVCYVLHVRFVIEEPWSPELTIFHKT</sequence>
<proteinExistence type="predicted"/>
<dbReference type="Proteomes" id="UP001057402">
    <property type="component" value="Chromosome 3"/>
</dbReference>
<dbReference type="EMBL" id="CM042882">
    <property type="protein sequence ID" value="KAI4382060.1"/>
    <property type="molecule type" value="Genomic_DNA"/>
</dbReference>
<organism evidence="1 2">
    <name type="scientific">Melastoma candidum</name>
    <dbReference type="NCBI Taxonomy" id="119954"/>
    <lineage>
        <taxon>Eukaryota</taxon>
        <taxon>Viridiplantae</taxon>
        <taxon>Streptophyta</taxon>
        <taxon>Embryophyta</taxon>
        <taxon>Tracheophyta</taxon>
        <taxon>Spermatophyta</taxon>
        <taxon>Magnoliopsida</taxon>
        <taxon>eudicotyledons</taxon>
        <taxon>Gunneridae</taxon>
        <taxon>Pentapetalae</taxon>
        <taxon>rosids</taxon>
        <taxon>malvids</taxon>
        <taxon>Myrtales</taxon>
        <taxon>Melastomataceae</taxon>
        <taxon>Melastomatoideae</taxon>
        <taxon>Melastomateae</taxon>
        <taxon>Melastoma</taxon>
    </lineage>
</organism>
<comment type="caution">
    <text evidence="1">The sequence shown here is derived from an EMBL/GenBank/DDBJ whole genome shotgun (WGS) entry which is preliminary data.</text>
</comment>
<name>A0ACB9RT43_9MYRT</name>
<accession>A0ACB9RT43</accession>
<evidence type="ECO:0000313" key="1">
    <source>
        <dbReference type="EMBL" id="KAI4382060.1"/>
    </source>
</evidence>